<dbReference type="GO" id="GO:0004842">
    <property type="term" value="F:ubiquitin-protein transferase activity"/>
    <property type="evidence" value="ECO:0007669"/>
    <property type="project" value="InterPro"/>
</dbReference>
<evidence type="ECO:0000313" key="4">
    <source>
        <dbReference type="Proteomes" id="UP000663838"/>
    </source>
</evidence>
<dbReference type="Pfam" id="PF14624">
    <property type="entry name" value="Vwaint"/>
    <property type="match status" value="1"/>
</dbReference>
<name>A0A820TIQ6_9BILA</name>
<dbReference type="PANTHER" id="PTHR10579">
    <property type="entry name" value="CALCIUM-ACTIVATED CHLORIDE CHANNEL REGULATOR"/>
    <property type="match status" value="1"/>
</dbReference>
<dbReference type="AlphaFoldDB" id="A0A820TIQ6"/>
<dbReference type="EMBL" id="CAJOBS010000012">
    <property type="protein sequence ID" value="CAF4466329.1"/>
    <property type="molecule type" value="Genomic_DNA"/>
</dbReference>
<dbReference type="PROSITE" id="PS51698">
    <property type="entry name" value="U_BOX"/>
    <property type="match status" value="1"/>
</dbReference>
<dbReference type="PROSITE" id="PS50234">
    <property type="entry name" value="VWFA"/>
    <property type="match status" value="1"/>
</dbReference>
<dbReference type="InterPro" id="IPR039510">
    <property type="entry name" value="Vint_dom"/>
</dbReference>
<evidence type="ECO:0000313" key="3">
    <source>
        <dbReference type="EMBL" id="CAF4466329.1"/>
    </source>
</evidence>
<feature type="domain" description="VWFA" evidence="1">
    <location>
        <begin position="188"/>
        <end position="379"/>
    </location>
</feature>
<gene>
    <name evidence="3" type="ORF">TOA249_LOCUS562</name>
</gene>
<dbReference type="Pfam" id="PF04564">
    <property type="entry name" value="U-box"/>
    <property type="match status" value="1"/>
</dbReference>
<dbReference type="Pfam" id="PF14623">
    <property type="entry name" value="Vint"/>
    <property type="match status" value="1"/>
</dbReference>
<dbReference type="InterPro" id="IPR013083">
    <property type="entry name" value="Znf_RING/FYVE/PHD"/>
</dbReference>
<sequence length="804" mass="89877">MSQSTQGKRQFTEERAERIMCEPSETFICPITHELMVDPVIDGDGNSYERGAIEDWLQRNGTSPITRVPLLASDLRPNRALKTAIDEYRRSIQSNDQLTAAPLNNLTSYEFTASGNYIDGFVHISIQPPLQGNGDLTAESTGWTKSIRKYTADLVKRCTTKKRLASSSRLLEEQNLDENLDANRSPCDICCVVDISGSMATASEIQNDANEKFGLSRLDLVKHAIKTVVQSLQPQDRLSLVSFSHSAKILFQLTNMTADGKSSALAALARLTSDGDTNLWSGMQTGLEVLSKGQRAIGSNAALFLLTDGCPNVEPLRGHLPTLEKFKHKTNFTCTISTFGFGYDLDSKLLEEIAMLGNSGSYAFIPDGSFVGTIFVNAMTTLLATVATNVQIHVHGPQIESSDYTRWYSTTTADQVTVFNLGSITCGQSKDLLIPISSELFSKYEFFVIYDTLQKKKDSIRINMNVNPQEEDDLRRLTQQKFRLQFVHCVRTASEAMRREANQDFVIAMNHIKQLEQDMRNYTNGSDAFVKDLLVDLTGQVQEALGKKDWFKKWGVHFLPSLTRAHLLQYCNNFKDPGVQHYGRGTVFSKIRDEMDTIFCSLPAPKRSKQTGAAINMTVFHNAAGGCFHGECKVRLMNGTSKLIKNVKPGDRMAPHGGMINYVVKTKCQNEKAKMVVIDNGLIITAWHPIRLHQRWIMPCSLVSAPTEISCKEVYNFALDQGHTIFVNDMECVTLGHGFKEDIVRHAYYGTQRVIEDLRQLDSEQNNSGIIEITVEGLIRNKESGLVTNLRLIGRQHQPQINVQ</sequence>
<dbReference type="SMART" id="SM00327">
    <property type="entry name" value="VWA"/>
    <property type="match status" value="1"/>
</dbReference>
<dbReference type="InterPro" id="IPR036844">
    <property type="entry name" value="Hint_dom_sf"/>
</dbReference>
<organism evidence="3 4">
    <name type="scientific">Rotaria socialis</name>
    <dbReference type="NCBI Taxonomy" id="392032"/>
    <lineage>
        <taxon>Eukaryota</taxon>
        <taxon>Metazoa</taxon>
        <taxon>Spiralia</taxon>
        <taxon>Gnathifera</taxon>
        <taxon>Rotifera</taxon>
        <taxon>Eurotatoria</taxon>
        <taxon>Bdelloidea</taxon>
        <taxon>Philodinida</taxon>
        <taxon>Philodinidae</taxon>
        <taxon>Rotaria</taxon>
    </lineage>
</organism>
<comment type="caution">
    <text evidence="3">The sequence shown here is derived from an EMBL/GenBank/DDBJ whole genome shotgun (WGS) entry which is preliminary data.</text>
</comment>
<dbReference type="Gene3D" id="3.40.50.410">
    <property type="entry name" value="von Willebrand factor, type A domain"/>
    <property type="match status" value="1"/>
</dbReference>
<proteinExistence type="predicted"/>
<dbReference type="SUPFAM" id="SSF53300">
    <property type="entry name" value="vWA-like"/>
    <property type="match status" value="1"/>
</dbReference>
<dbReference type="SUPFAM" id="SSF57850">
    <property type="entry name" value="RING/U-box"/>
    <property type="match status" value="1"/>
</dbReference>
<dbReference type="InterPro" id="IPR002035">
    <property type="entry name" value="VWF_A"/>
</dbReference>
<feature type="domain" description="U-box" evidence="2">
    <location>
        <begin position="22"/>
        <end position="95"/>
    </location>
</feature>
<dbReference type="SUPFAM" id="SSF51294">
    <property type="entry name" value="Hedgehog/intein (Hint) domain"/>
    <property type="match status" value="1"/>
</dbReference>
<dbReference type="Proteomes" id="UP000663838">
    <property type="component" value="Unassembled WGS sequence"/>
</dbReference>
<protein>
    <submittedName>
        <fullName evidence="3">Uncharacterized protein</fullName>
    </submittedName>
</protein>
<evidence type="ECO:0000259" key="2">
    <source>
        <dbReference type="PROSITE" id="PS51698"/>
    </source>
</evidence>
<dbReference type="Pfam" id="PF00092">
    <property type="entry name" value="VWA"/>
    <property type="match status" value="1"/>
</dbReference>
<reference evidence="3" key="1">
    <citation type="submission" date="2021-02" db="EMBL/GenBank/DDBJ databases">
        <authorList>
            <person name="Nowell W R."/>
        </authorList>
    </citation>
    <scope>NUCLEOTIDE SEQUENCE</scope>
</reference>
<accession>A0A820TIQ6</accession>
<dbReference type="CDD" id="cd16655">
    <property type="entry name" value="RING-Ubox_WDSUB1-like"/>
    <property type="match status" value="1"/>
</dbReference>
<dbReference type="InterPro" id="IPR032838">
    <property type="entry name" value="Vwaint_dom"/>
</dbReference>
<dbReference type="SMART" id="SM00504">
    <property type="entry name" value="Ubox"/>
    <property type="match status" value="1"/>
</dbReference>
<evidence type="ECO:0000259" key="1">
    <source>
        <dbReference type="PROSITE" id="PS50234"/>
    </source>
</evidence>
<dbReference type="Gene3D" id="2.170.16.10">
    <property type="entry name" value="Hedgehog/Intein (Hint) domain"/>
    <property type="match status" value="1"/>
</dbReference>
<dbReference type="InterPro" id="IPR036465">
    <property type="entry name" value="vWFA_dom_sf"/>
</dbReference>
<dbReference type="GO" id="GO:0016567">
    <property type="term" value="P:protein ubiquitination"/>
    <property type="evidence" value="ECO:0007669"/>
    <property type="project" value="InterPro"/>
</dbReference>
<dbReference type="InterPro" id="IPR051266">
    <property type="entry name" value="CLCR"/>
</dbReference>
<dbReference type="Gene3D" id="3.30.40.10">
    <property type="entry name" value="Zinc/RING finger domain, C3HC4 (zinc finger)"/>
    <property type="match status" value="1"/>
</dbReference>
<dbReference type="InterPro" id="IPR003613">
    <property type="entry name" value="Ubox_domain"/>
</dbReference>
<dbReference type="PANTHER" id="PTHR10579:SF156">
    <property type="entry name" value="VWFA DOMAIN-CONTAINING PROTEIN"/>
    <property type="match status" value="1"/>
</dbReference>